<name>A0A514DDX1_9CAUD</name>
<dbReference type="EMBL" id="MK937592">
    <property type="protein sequence ID" value="QDH91798.1"/>
    <property type="molecule type" value="Genomic_DNA"/>
</dbReference>
<dbReference type="GeneID" id="64767044"/>
<gene>
    <name evidence="1" type="primary">123</name>
    <name evidence="1" type="ORF">SEA_PHRAPPUCCINO_123</name>
</gene>
<sequence length="122" mass="14016">MKHWEEHEGFVNEYLGISGTPASGSQWHAEGDGVDNRHPDEAVFPLIVDCKLTEKKSFSLKAQVLEQWHQKAMLLGKRFAMPIRFWKPGSRVYADYILVGLPDFKEVLDAARQHWAHERGQS</sequence>
<keyword evidence="2" id="KW-1185">Reference proteome</keyword>
<dbReference type="Proteomes" id="UP000316777">
    <property type="component" value="Segment"/>
</dbReference>
<reference evidence="1 2" key="1">
    <citation type="submission" date="2019-05" db="EMBL/GenBank/DDBJ databases">
        <authorList>
            <person name="Pope W.H."/>
            <person name="Garlena R.A."/>
            <person name="Russell D.A."/>
            <person name="Jacobs-Sera D."/>
            <person name="Hatfull G.F."/>
        </authorList>
    </citation>
    <scope>NUCLEOTIDE SEQUENCE [LARGE SCALE GENOMIC DNA]</scope>
</reference>
<evidence type="ECO:0000313" key="2">
    <source>
        <dbReference type="Proteomes" id="UP000316777"/>
    </source>
</evidence>
<proteinExistence type="predicted"/>
<dbReference type="KEGG" id="vg:64767044"/>
<accession>A0A514DDX1</accession>
<organism evidence="1 2">
    <name type="scientific">Mycobacterium phage Phrappuccino</name>
    <dbReference type="NCBI Taxonomy" id="2591223"/>
    <lineage>
        <taxon>Viruses</taxon>
        <taxon>Duplodnaviria</taxon>
        <taxon>Heunggongvirae</taxon>
        <taxon>Uroviricota</taxon>
        <taxon>Caudoviricetes</taxon>
        <taxon>Phrappuccinovirus</taxon>
        <taxon>Phrappuccinovirus phrappuccino</taxon>
        <taxon>Phreappuccinovirus Phrappuccino</taxon>
    </lineage>
</organism>
<protein>
    <recommendedName>
        <fullName evidence="3">Holliday junction resolvase</fullName>
    </recommendedName>
</protein>
<evidence type="ECO:0008006" key="3">
    <source>
        <dbReference type="Google" id="ProtNLM"/>
    </source>
</evidence>
<dbReference type="RefSeq" id="YP_010059812.1">
    <property type="nucleotide sequence ID" value="NC_054727.1"/>
</dbReference>
<evidence type="ECO:0000313" key="1">
    <source>
        <dbReference type="EMBL" id="QDH91798.1"/>
    </source>
</evidence>